<dbReference type="InterPro" id="IPR036513">
    <property type="entry name" value="STAS_dom_sf"/>
</dbReference>
<accession>A0A939DSE1</accession>
<dbReference type="EMBL" id="JAFKCV010000013">
    <property type="protein sequence ID" value="MBN7827076.1"/>
    <property type="molecule type" value="Genomic_DNA"/>
</dbReference>
<dbReference type="InterPro" id="IPR058548">
    <property type="entry name" value="MlaB-like_STAS"/>
</dbReference>
<evidence type="ECO:0000259" key="1">
    <source>
        <dbReference type="PROSITE" id="PS50801"/>
    </source>
</evidence>
<keyword evidence="3" id="KW-1185">Reference proteome</keyword>
<dbReference type="SUPFAM" id="SSF52091">
    <property type="entry name" value="SpoIIaa-like"/>
    <property type="match status" value="1"/>
</dbReference>
<name>A0A939DSE1_9ALTE</name>
<dbReference type="Pfam" id="PF13466">
    <property type="entry name" value="STAS_2"/>
    <property type="match status" value="1"/>
</dbReference>
<dbReference type="RefSeq" id="WP_206575187.1">
    <property type="nucleotide sequence ID" value="NZ_JAFKCV010000013.1"/>
</dbReference>
<dbReference type="PANTHER" id="PTHR35849:SF2">
    <property type="entry name" value="BLR2341 PROTEIN"/>
    <property type="match status" value="1"/>
</dbReference>
<dbReference type="PROSITE" id="PS50801">
    <property type="entry name" value="STAS"/>
    <property type="match status" value="1"/>
</dbReference>
<evidence type="ECO:0000313" key="3">
    <source>
        <dbReference type="Proteomes" id="UP000664654"/>
    </source>
</evidence>
<dbReference type="Gene3D" id="3.30.750.24">
    <property type="entry name" value="STAS domain"/>
    <property type="match status" value="1"/>
</dbReference>
<reference evidence="2" key="1">
    <citation type="submission" date="2021-03" db="EMBL/GenBank/DDBJ databases">
        <title>novel species isolated from a fishpond in China.</title>
        <authorList>
            <person name="Lu H."/>
            <person name="Cai Z."/>
        </authorList>
    </citation>
    <scope>NUCLEOTIDE SEQUENCE</scope>
    <source>
        <strain evidence="2">JCM 30855</strain>
    </source>
</reference>
<feature type="domain" description="STAS" evidence="1">
    <location>
        <begin position="39"/>
        <end position="95"/>
    </location>
</feature>
<sequence>MAKNQITDWRAPETLTIYDVAGLEKEIFPQGPSVGNWKLDLSAVAEIDGAGIQWLMTFMRRIRQAGGSVTLTHLSDAVLQASELLGLNWHKEQGA</sequence>
<dbReference type="PANTHER" id="PTHR35849">
    <property type="entry name" value="BLR2341 PROTEIN"/>
    <property type="match status" value="1"/>
</dbReference>
<gene>
    <name evidence="2" type="ORF">J0A66_17730</name>
</gene>
<evidence type="ECO:0000313" key="2">
    <source>
        <dbReference type="EMBL" id="MBN7827076.1"/>
    </source>
</evidence>
<dbReference type="InterPro" id="IPR052746">
    <property type="entry name" value="MlaB_ABC_Transporter"/>
</dbReference>
<dbReference type="CDD" id="cd07043">
    <property type="entry name" value="STAS_anti-anti-sigma_factors"/>
    <property type="match status" value="1"/>
</dbReference>
<comment type="caution">
    <text evidence="2">The sequence shown here is derived from an EMBL/GenBank/DDBJ whole genome shotgun (WGS) entry which is preliminary data.</text>
</comment>
<protein>
    <submittedName>
        <fullName evidence="2">STAS domain-containing protein</fullName>
    </submittedName>
</protein>
<dbReference type="InterPro" id="IPR002645">
    <property type="entry name" value="STAS_dom"/>
</dbReference>
<proteinExistence type="predicted"/>
<organism evidence="2 3">
    <name type="scientific">Bowmanella dokdonensis</name>
    <dbReference type="NCBI Taxonomy" id="751969"/>
    <lineage>
        <taxon>Bacteria</taxon>
        <taxon>Pseudomonadati</taxon>
        <taxon>Pseudomonadota</taxon>
        <taxon>Gammaproteobacteria</taxon>
        <taxon>Alteromonadales</taxon>
        <taxon>Alteromonadaceae</taxon>
        <taxon>Bowmanella</taxon>
    </lineage>
</organism>
<dbReference type="Proteomes" id="UP000664654">
    <property type="component" value="Unassembled WGS sequence"/>
</dbReference>
<dbReference type="AlphaFoldDB" id="A0A939DSE1"/>